<proteinExistence type="predicted"/>
<dbReference type="eggNOG" id="COG1408">
    <property type="taxonomic scope" value="Bacteria"/>
</dbReference>
<dbReference type="RefSeq" id="WP_074846278.1">
    <property type="nucleotide sequence ID" value="NZ_CP076620.1"/>
</dbReference>
<evidence type="ECO:0000313" key="4">
    <source>
        <dbReference type="Proteomes" id="UP000182135"/>
    </source>
</evidence>
<dbReference type="Proteomes" id="UP000182135">
    <property type="component" value="Unassembled WGS sequence"/>
</dbReference>
<keyword evidence="1" id="KW-0812">Transmembrane</keyword>
<dbReference type="PANTHER" id="PTHR31302:SF0">
    <property type="entry name" value="TRANSMEMBRANE PROTEIN WITH METALLOPHOSPHOESTERASE DOMAIN"/>
    <property type="match status" value="1"/>
</dbReference>
<feature type="transmembrane region" description="Helical" evidence="1">
    <location>
        <begin position="71"/>
        <end position="91"/>
    </location>
</feature>
<accession>A0A1I2P8T8</accession>
<dbReference type="InterPro" id="IPR004843">
    <property type="entry name" value="Calcineurin-like_PHP"/>
</dbReference>
<dbReference type="STRING" id="1529.SAMN04487885_12548"/>
<organism evidence="3 4">
    <name type="scientific">Clostridium cadaveris</name>
    <dbReference type="NCBI Taxonomy" id="1529"/>
    <lineage>
        <taxon>Bacteria</taxon>
        <taxon>Bacillati</taxon>
        <taxon>Bacillota</taxon>
        <taxon>Clostridia</taxon>
        <taxon>Eubacteriales</taxon>
        <taxon>Clostridiaceae</taxon>
        <taxon>Clostridium</taxon>
    </lineage>
</organism>
<feature type="transmembrane region" description="Helical" evidence="1">
    <location>
        <begin position="103"/>
        <end position="122"/>
    </location>
</feature>
<dbReference type="InterPro" id="IPR051158">
    <property type="entry name" value="Metallophosphoesterase_sf"/>
</dbReference>
<dbReference type="AlphaFoldDB" id="A0A1I2P8T8"/>
<dbReference type="GO" id="GO:0016787">
    <property type="term" value="F:hydrolase activity"/>
    <property type="evidence" value="ECO:0007669"/>
    <property type="project" value="InterPro"/>
</dbReference>
<dbReference type="SUPFAM" id="SSF56300">
    <property type="entry name" value="Metallo-dependent phosphatases"/>
    <property type="match status" value="1"/>
</dbReference>
<keyword evidence="1" id="KW-0472">Membrane</keyword>
<reference evidence="3 4" key="1">
    <citation type="submission" date="2016-10" db="EMBL/GenBank/DDBJ databases">
        <authorList>
            <person name="de Groot N.N."/>
        </authorList>
    </citation>
    <scope>NUCLEOTIDE SEQUENCE [LARGE SCALE GENOMIC DNA]</scope>
    <source>
        <strain evidence="3 4">NLAE-zl-G419</strain>
    </source>
</reference>
<dbReference type="OrthoDB" id="9780884at2"/>
<keyword evidence="4" id="KW-1185">Reference proteome</keyword>
<evidence type="ECO:0000313" key="3">
    <source>
        <dbReference type="EMBL" id="SFG09871.1"/>
    </source>
</evidence>
<feature type="transmembrane region" description="Helical" evidence="1">
    <location>
        <begin position="37"/>
        <end position="59"/>
    </location>
</feature>
<dbReference type="Pfam" id="PF00149">
    <property type="entry name" value="Metallophos"/>
    <property type="match status" value="1"/>
</dbReference>
<feature type="transmembrane region" description="Helical" evidence="1">
    <location>
        <begin position="6"/>
        <end position="25"/>
    </location>
</feature>
<protein>
    <recommendedName>
        <fullName evidence="2">Calcineurin-like phosphoesterase domain-containing protein</fullName>
    </recommendedName>
</protein>
<sequence length="365" mass="41006">MFLLGIFIIAAYILISFFVGIRILKSLCKFRSPNIKVYWTVFSFIALSFVLGELTGRFIPSGFSKILSLIGYYYMAALLYMIILFPVASLLHRIFKNTNFDFYGISLLFIAILLIIGTYFGFSPYVKYYDITTEKPLKNGKLKIALVSDVHLGEIIGNSRLKTMIDKINALDADAVIIAGDLIDSNLEPVLQDDMLSQLKYLKSKYGTFFAFGNHDFYTGRSDEIAEILRENGVHVLRDEAALINDEFYIIGEDDKAILKYGGNNKPLNCITDTLNKDKLSILINHVPNDIDESSTNGIDLQVSGHTHRGQLFPCNLVTRSIFDIDYGLKKFDNTNVVVSSGYGTWGPPLRIGSRSEIVMICLTN</sequence>
<dbReference type="Gene3D" id="3.60.21.10">
    <property type="match status" value="1"/>
</dbReference>
<feature type="domain" description="Calcineurin-like phosphoesterase" evidence="2">
    <location>
        <begin position="142"/>
        <end position="309"/>
    </location>
</feature>
<dbReference type="InterPro" id="IPR029052">
    <property type="entry name" value="Metallo-depent_PP-like"/>
</dbReference>
<keyword evidence="1" id="KW-1133">Transmembrane helix</keyword>
<evidence type="ECO:0000259" key="2">
    <source>
        <dbReference type="Pfam" id="PF00149"/>
    </source>
</evidence>
<dbReference type="EMBL" id="FOOE01000025">
    <property type="protein sequence ID" value="SFG09871.1"/>
    <property type="molecule type" value="Genomic_DNA"/>
</dbReference>
<gene>
    <name evidence="3" type="ORF">SAMN04487885_12548</name>
</gene>
<evidence type="ECO:0000256" key="1">
    <source>
        <dbReference type="SAM" id="Phobius"/>
    </source>
</evidence>
<dbReference type="CDD" id="cd07385">
    <property type="entry name" value="MPP_YkuE_C"/>
    <property type="match status" value="1"/>
</dbReference>
<name>A0A1I2P8T8_9CLOT</name>
<dbReference type="PANTHER" id="PTHR31302">
    <property type="entry name" value="TRANSMEMBRANE PROTEIN WITH METALLOPHOSPHOESTERASE DOMAIN-RELATED"/>
    <property type="match status" value="1"/>
</dbReference>
<dbReference type="GeneID" id="90543440"/>